<evidence type="ECO:0000256" key="1">
    <source>
        <dbReference type="SAM" id="Phobius"/>
    </source>
</evidence>
<proteinExistence type="predicted"/>
<evidence type="ECO:0000259" key="2">
    <source>
        <dbReference type="Pfam" id="PF26002"/>
    </source>
</evidence>
<feature type="transmembrane region" description="Helical" evidence="1">
    <location>
        <begin position="29"/>
        <end position="51"/>
    </location>
</feature>
<dbReference type="SUPFAM" id="SSF111369">
    <property type="entry name" value="HlyD-like secretion proteins"/>
    <property type="match status" value="1"/>
</dbReference>
<dbReference type="Pfam" id="PF26002">
    <property type="entry name" value="Beta-barrel_AprE"/>
    <property type="match status" value="1"/>
</dbReference>
<keyword evidence="1" id="KW-0812">Transmembrane</keyword>
<dbReference type="EMBL" id="WNKY01000018">
    <property type="protein sequence ID" value="MTV39323.1"/>
    <property type="molecule type" value="Genomic_DNA"/>
</dbReference>
<protein>
    <submittedName>
        <fullName evidence="3">HlyD family efflux transporter periplasmic adaptor subunit</fullName>
    </submittedName>
</protein>
<dbReference type="Gene3D" id="2.40.30.170">
    <property type="match status" value="1"/>
</dbReference>
<evidence type="ECO:0000313" key="3">
    <source>
        <dbReference type="EMBL" id="MTV39323.1"/>
    </source>
</evidence>
<dbReference type="OrthoDB" id="9775513at2"/>
<dbReference type="RefSeq" id="WP_155464988.1">
    <property type="nucleotide sequence ID" value="NZ_WNKY01000018.1"/>
</dbReference>
<comment type="caution">
    <text evidence="3">The sequence shown here is derived from an EMBL/GenBank/DDBJ whole genome shotgun (WGS) entry which is preliminary data.</text>
</comment>
<dbReference type="PRINTS" id="PR01490">
    <property type="entry name" value="RTXTOXIND"/>
</dbReference>
<name>A0A6L6PK15_9BURK</name>
<accession>A0A6L6PK15</accession>
<dbReference type="InterPro" id="IPR050739">
    <property type="entry name" value="MFP"/>
</dbReference>
<dbReference type="PANTHER" id="PTHR30386:SF28">
    <property type="entry name" value="EXPORTED PROTEIN"/>
    <property type="match status" value="1"/>
</dbReference>
<keyword evidence="1" id="KW-0472">Membrane</keyword>
<keyword evidence="4" id="KW-1185">Reference proteome</keyword>
<dbReference type="AlphaFoldDB" id="A0A6L6PK15"/>
<organism evidence="3 4">
    <name type="scientific">Duganella radicis</name>
    <dbReference type="NCBI Taxonomy" id="551988"/>
    <lineage>
        <taxon>Bacteria</taxon>
        <taxon>Pseudomonadati</taxon>
        <taxon>Pseudomonadota</taxon>
        <taxon>Betaproteobacteria</taxon>
        <taxon>Burkholderiales</taxon>
        <taxon>Oxalobacteraceae</taxon>
        <taxon>Telluria group</taxon>
        <taxon>Duganella</taxon>
    </lineage>
</organism>
<gene>
    <name evidence="3" type="ORF">GM676_17265</name>
</gene>
<dbReference type="Gene3D" id="2.40.50.100">
    <property type="match status" value="1"/>
</dbReference>
<keyword evidence="1" id="KW-1133">Transmembrane helix</keyword>
<feature type="domain" description="AprE-like beta-barrel" evidence="2">
    <location>
        <begin position="308"/>
        <end position="401"/>
    </location>
</feature>
<dbReference type="InterPro" id="IPR058982">
    <property type="entry name" value="Beta-barrel_AprE"/>
</dbReference>
<dbReference type="PANTHER" id="PTHR30386">
    <property type="entry name" value="MEMBRANE FUSION SUBUNIT OF EMRAB-TOLC MULTIDRUG EFFLUX PUMP"/>
    <property type="match status" value="1"/>
</dbReference>
<dbReference type="Proteomes" id="UP000475582">
    <property type="component" value="Unassembled WGS sequence"/>
</dbReference>
<reference evidence="3 4" key="1">
    <citation type="submission" date="2019-11" db="EMBL/GenBank/DDBJ databases">
        <title>Type strains purchased from KCTC, JCM and DSMZ.</title>
        <authorList>
            <person name="Lu H."/>
        </authorList>
    </citation>
    <scope>NUCLEOTIDE SEQUENCE [LARGE SCALE GENOMIC DNA]</scope>
    <source>
        <strain evidence="3 4">KCTC 22382</strain>
    </source>
</reference>
<sequence>MDVQPLFRSEAVKARQIKWLGDIVLVRPVSFTLLCCFATCCAALVLAFLFFGSYTKRATVTGQLVPDLGLVKVYVPQPGIVVRKNVVEGQHVKQGEVLYVLSSERYSDTQGSVQATISNQLRTRQDSLRAALEKTRKLNEEERAALVTRIDGLKFEMAKIDSQIEGQASRAKLAEDALARMRELSSLNFISKEQLQQRQADLLDQRARVQALERDRISLARDLASQKSTLDSIPLRQQNQLAQIDRDIASLGQELTESEAKRRLEITAPEAGIATAVTAEVGQMADGAKPLLSLVPSGAQLQAHLYAPSRAIGFIKPGDKVLIRYQSYPYQKFGQAEGTLKSVARTALAGNELASISGMNDAATAAEPRYRITVKLAAQTVQAYGQPQQLQAGMLLEADVMQEKRRIYEWVLEPLYSLTGKL</sequence>
<evidence type="ECO:0000313" key="4">
    <source>
        <dbReference type="Proteomes" id="UP000475582"/>
    </source>
</evidence>